<reference evidence="3" key="1">
    <citation type="journal article" date="2014" name="Int. J. Syst. Evol. Microbiol.">
        <title>Complete genome sequence of Corynebacterium casei LMG S-19264T (=DSM 44701T), isolated from a smear-ripened cheese.</title>
        <authorList>
            <consortium name="US DOE Joint Genome Institute (JGI-PGF)"/>
            <person name="Walter F."/>
            <person name="Albersmeier A."/>
            <person name="Kalinowski J."/>
            <person name="Ruckert C."/>
        </authorList>
    </citation>
    <scope>NUCLEOTIDE SEQUENCE</scope>
    <source>
        <strain evidence="3">JCM 19831</strain>
    </source>
</reference>
<evidence type="ECO:0000313" key="4">
    <source>
        <dbReference type="Proteomes" id="UP000642070"/>
    </source>
</evidence>
<protein>
    <submittedName>
        <fullName evidence="3">Uncharacterized protein</fullName>
    </submittedName>
</protein>
<reference evidence="3" key="2">
    <citation type="submission" date="2020-09" db="EMBL/GenBank/DDBJ databases">
        <authorList>
            <person name="Sun Q."/>
            <person name="Ohkuma M."/>
        </authorList>
    </citation>
    <scope>NUCLEOTIDE SEQUENCE</scope>
    <source>
        <strain evidence="3">JCM 19831</strain>
    </source>
</reference>
<sequence>MLPDRARRTHQCQHTDPGPALARMAGDRPAPTLYRMELILMVLVPFPVGFFVRSRLAAFVTYIAVHGFVFTAQTLNLLVEWVGGSAEAFGPYPRASSGDVLAYLVVNAVIFGAGLGLVWLGGRLAARRRAKAAGPVALEA</sequence>
<keyword evidence="2" id="KW-1133">Transmembrane helix</keyword>
<proteinExistence type="predicted"/>
<feature type="transmembrane region" description="Helical" evidence="2">
    <location>
        <begin position="59"/>
        <end position="81"/>
    </location>
</feature>
<evidence type="ECO:0000256" key="2">
    <source>
        <dbReference type="SAM" id="Phobius"/>
    </source>
</evidence>
<dbReference type="EMBL" id="BMPI01000029">
    <property type="protein sequence ID" value="GGM47281.1"/>
    <property type="molecule type" value="Genomic_DNA"/>
</dbReference>
<feature type="transmembrane region" description="Helical" evidence="2">
    <location>
        <begin position="101"/>
        <end position="121"/>
    </location>
</feature>
<gene>
    <name evidence="3" type="ORF">GCM10007977_056160</name>
</gene>
<organism evidence="3 4">
    <name type="scientific">Dactylosporangium sucinum</name>
    <dbReference type="NCBI Taxonomy" id="1424081"/>
    <lineage>
        <taxon>Bacteria</taxon>
        <taxon>Bacillati</taxon>
        <taxon>Actinomycetota</taxon>
        <taxon>Actinomycetes</taxon>
        <taxon>Micromonosporales</taxon>
        <taxon>Micromonosporaceae</taxon>
        <taxon>Dactylosporangium</taxon>
    </lineage>
</organism>
<feature type="region of interest" description="Disordered" evidence="1">
    <location>
        <begin position="1"/>
        <end position="21"/>
    </location>
</feature>
<dbReference type="Proteomes" id="UP000642070">
    <property type="component" value="Unassembled WGS sequence"/>
</dbReference>
<evidence type="ECO:0000313" key="3">
    <source>
        <dbReference type="EMBL" id="GGM47281.1"/>
    </source>
</evidence>
<accession>A0A917U126</accession>
<dbReference type="AlphaFoldDB" id="A0A917U126"/>
<evidence type="ECO:0000256" key="1">
    <source>
        <dbReference type="SAM" id="MobiDB-lite"/>
    </source>
</evidence>
<name>A0A917U126_9ACTN</name>
<keyword evidence="2" id="KW-0812">Transmembrane</keyword>
<feature type="transmembrane region" description="Helical" evidence="2">
    <location>
        <begin position="33"/>
        <end position="52"/>
    </location>
</feature>
<keyword evidence="2" id="KW-0472">Membrane</keyword>
<comment type="caution">
    <text evidence="3">The sequence shown here is derived from an EMBL/GenBank/DDBJ whole genome shotgun (WGS) entry which is preliminary data.</text>
</comment>
<keyword evidence="4" id="KW-1185">Reference proteome</keyword>